<keyword evidence="2" id="KW-0732">Signal</keyword>
<dbReference type="RefSeq" id="WP_103094508.1">
    <property type="nucleotide sequence ID" value="NZ_LYMM01000002.1"/>
</dbReference>
<dbReference type="InterPro" id="IPR007621">
    <property type="entry name" value="TPM_dom"/>
</dbReference>
<keyword evidence="1" id="KW-0472">Membrane</keyword>
<gene>
    <name evidence="4" type="ORF">A8V01_03225</name>
</gene>
<feature type="signal peptide" evidence="2">
    <location>
        <begin position="1"/>
        <end position="27"/>
    </location>
</feature>
<protein>
    <submittedName>
        <fullName evidence="4">Methanol dehydrogenase</fullName>
    </submittedName>
</protein>
<accession>A0A2K2G6A5</accession>
<dbReference type="EMBL" id="LYMM01000002">
    <property type="protein sequence ID" value="PNU06560.1"/>
    <property type="molecule type" value="Genomic_DNA"/>
</dbReference>
<dbReference type="AlphaFoldDB" id="A0A2K2G6A5"/>
<keyword evidence="1" id="KW-1133">Transmembrane helix</keyword>
<proteinExistence type="predicted"/>
<feature type="transmembrane region" description="Helical" evidence="1">
    <location>
        <begin position="187"/>
        <end position="207"/>
    </location>
</feature>
<keyword evidence="5" id="KW-1185">Reference proteome</keyword>
<feature type="chain" id="PRO_5014418661" evidence="2">
    <location>
        <begin position="28"/>
        <end position="275"/>
    </location>
</feature>
<dbReference type="Proteomes" id="UP000236327">
    <property type="component" value="Unassembled WGS sequence"/>
</dbReference>
<evidence type="ECO:0000256" key="2">
    <source>
        <dbReference type="SAM" id="SignalP"/>
    </source>
</evidence>
<sequence>MARIRAVSLAALLVLVALVSGAPGAWAQDFPKLTGRVVDAANIIPDAEEAQLTQKLEALEKQSKRQLVVATVPSLNGYEISDYGYQLGRAWGIGQKDTNNGAILLVAPNERKVRIEVGYGLEGTLTDGLSFLIINNQILPRFKADDYPGGIAAGTDAIIKQLTLPPDEARKIAAEADKAQKERGGGVSIGTVIFILFVIFFFVLPIIRSASGGRRGRYGGLNTPIIWFPGGFGGDDDDDHGGWGGFGGGGGGWGGGGGFSGGGGSFGGGGASGSW</sequence>
<feature type="domain" description="TPM" evidence="3">
    <location>
        <begin position="37"/>
        <end position="160"/>
    </location>
</feature>
<comment type="caution">
    <text evidence="4">The sequence shown here is derived from an EMBL/GenBank/DDBJ whole genome shotgun (WGS) entry which is preliminary data.</text>
</comment>
<reference evidence="4 5" key="1">
    <citation type="submission" date="2016-05" db="EMBL/GenBank/DDBJ databases">
        <title>Complete genome sequence of Novosphingobium guangzhouense SA925(T).</title>
        <authorList>
            <person name="Sha S."/>
        </authorList>
    </citation>
    <scope>NUCLEOTIDE SEQUENCE [LARGE SCALE GENOMIC DNA]</scope>
    <source>
        <strain evidence="4 5">SA925</strain>
    </source>
</reference>
<dbReference type="PANTHER" id="PTHR30373:SF2">
    <property type="entry name" value="UPF0603 PROTEIN YGCG"/>
    <property type="match status" value="1"/>
</dbReference>
<evidence type="ECO:0000313" key="5">
    <source>
        <dbReference type="Proteomes" id="UP000236327"/>
    </source>
</evidence>
<dbReference type="Pfam" id="PF04536">
    <property type="entry name" value="TPM_phosphatase"/>
    <property type="match status" value="1"/>
</dbReference>
<evidence type="ECO:0000313" key="4">
    <source>
        <dbReference type="EMBL" id="PNU06560.1"/>
    </source>
</evidence>
<organism evidence="4 5">
    <name type="scientific">Novosphingobium guangzhouense</name>
    <dbReference type="NCBI Taxonomy" id="1850347"/>
    <lineage>
        <taxon>Bacteria</taxon>
        <taxon>Pseudomonadati</taxon>
        <taxon>Pseudomonadota</taxon>
        <taxon>Alphaproteobacteria</taxon>
        <taxon>Sphingomonadales</taxon>
        <taxon>Sphingomonadaceae</taxon>
        <taxon>Novosphingobium</taxon>
    </lineage>
</organism>
<evidence type="ECO:0000259" key="3">
    <source>
        <dbReference type="Pfam" id="PF04536"/>
    </source>
</evidence>
<dbReference type="PANTHER" id="PTHR30373">
    <property type="entry name" value="UPF0603 PROTEIN YGCG"/>
    <property type="match status" value="1"/>
</dbReference>
<evidence type="ECO:0000256" key="1">
    <source>
        <dbReference type="SAM" id="Phobius"/>
    </source>
</evidence>
<keyword evidence="1" id="KW-0812">Transmembrane</keyword>
<dbReference type="Gene3D" id="3.10.310.50">
    <property type="match status" value="1"/>
</dbReference>
<name>A0A2K2G6A5_9SPHN</name>
<dbReference type="OrthoDB" id="9810918at2"/>